<feature type="transmembrane region" description="Helical" evidence="2">
    <location>
        <begin position="127"/>
        <end position="148"/>
    </location>
</feature>
<keyword evidence="2" id="KW-0472">Membrane</keyword>
<feature type="transmembrane region" description="Helical" evidence="2">
    <location>
        <begin position="168"/>
        <end position="194"/>
    </location>
</feature>
<keyword evidence="2" id="KW-1133">Transmembrane helix</keyword>
<evidence type="ECO:0000313" key="5">
    <source>
        <dbReference type="Proteomes" id="UP000001357"/>
    </source>
</evidence>
<evidence type="ECO:0000256" key="1">
    <source>
        <dbReference type="SAM" id="MobiDB-lite"/>
    </source>
</evidence>
<dbReference type="GeneID" id="5887713"/>
<dbReference type="Gene3D" id="1.20.140.150">
    <property type="match status" value="1"/>
</dbReference>
<dbReference type="KEGG" id="mbr:MONBRDRAFT_30893"/>
<dbReference type="GO" id="GO:0005886">
    <property type="term" value="C:plasma membrane"/>
    <property type="evidence" value="ECO:0000318"/>
    <property type="project" value="GO_Central"/>
</dbReference>
<name>A9UQ05_MONBE</name>
<keyword evidence="5" id="KW-1185">Reference proteome</keyword>
<protein>
    <recommendedName>
        <fullName evidence="6">Claudin</fullName>
    </recommendedName>
</protein>
<accession>A9UQ05</accession>
<feature type="signal peptide" evidence="3">
    <location>
        <begin position="1"/>
        <end position="33"/>
    </location>
</feature>
<evidence type="ECO:0000256" key="2">
    <source>
        <dbReference type="SAM" id="Phobius"/>
    </source>
</evidence>
<dbReference type="EMBL" id="CH991543">
    <property type="protein sequence ID" value="EDQ92964.1"/>
    <property type="molecule type" value="Genomic_DNA"/>
</dbReference>
<feature type="chain" id="PRO_5002744778" description="Claudin" evidence="3">
    <location>
        <begin position="34"/>
        <end position="248"/>
    </location>
</feature>
<feature type="region of interest" description="Disordered" evidence="1">
    <location>
        <begin position="226"/>
        <end position="248"/>
    </location>
</feature>
<evidence type="ECO:0000256" key="3">
    <source>
        <dbReference type="SAM" id="SignalP"/>
    </source>
</evidence>
<proteinExistence type="predicted"/>
<sequence>MALYHSLSLGVHAFGILCLVLAIALNSWSTGTATENDVSGDVRFGLWRACADVSGEYVFSLNPSGSDCRIGHCIENPYLSEDGDKDSHKLCTNSKAIAGLLLISLCFFLMSVKTSNINHARGQTPHYGWSSALMFLSAILILGAWATWVSWQSKVNDDDGSNPNAVVFFGKLNLGAGFAFALLAWICALVLLLIQCMLLREYDAAQVENTMNRGRQSIGQRLTAGSINSTSVDDTPLPEEDSATATQA</sequence>
<evidence type="ECO:0000313" key="4">
    <source>
        <dbReference type="EMBL" id="EDQ92964.1"/>
    </source>
</evidence>
<organism evidence="4 5">
    <name type="scientific">Monosiga brevicollis</name>
    <name type="common">Choanoflagellate</name>
    <dbReference type="NCBI Taxonomy" id="81824"/>
    <lineage>
        <taxon>Eukaryota</taxon>
        <taxon>Choanoflagellata</taxon>
        <taxon>Craspedida</taxon>
        <taxon>Salpingoecidae</taxon>
        <taxon>Monosiga</taxon>
    </lineage>
</organism>
<keyword evidence="3" id="KW-0732">Signal</keyword>
<gene>
    <name evidence="4" type="ORF">MONBRDRAFT_30893</name>
</gene>
<feature type="transmembrane region" description="Helical" evidence="2">
    <location>
        <begin position="96"/>
        <end position="115"/>
    </location>
</feature>
<dbReference type="Proteomes" id="UP000001357">
    <property type="component" value="Unassembled WGS sequence"/>
</dbReference>
<dbReference type="InParanoid" id="A9UQ05"/>
<keyword evidence="2" id="KW-0812">Transmembrane</keyword>
<reference evidence="4 5" key="1">
    <citation type="journal article" date="2008" name="Nature">
        <title>The genome of the choanoflagellate Monosiga brevicollis and the origin of metazoans.</title>
        <authorList>
            <consortium name="JGI Sequencing"/>
            <person name="King N."/>
            <person name="Westbrook M.J."/>
            <person name="Young S.L."/>
            <person name="Kuo A."/>
            <person name="Abedin M."/>
            <person name="Chapman J."/>
            <person name="Fairclough S."/>
            <person name="Hellsten U."/>
            <person name="Isogai Y."/>
            <person name="Letunic I."/>
            <person name="Marr M."/>
            <person name="Pincus D."/>
            <person name="Putnam N."/>
            <person name="Rokas A."/>
            <person name="Wright K.J."/>
            <person name="Zuzow R."/>
            <person name="Dirks W."/>
            <person name="Good M."/>
            <person name="Goodstein D."/>
            <person name="Lemons D."/>
            <person name="Li W."/>
            <person name="Lyons J.B."/>
            <person name="Morris A."/>
            <person name="Nichols S."/>
            <person name="Richter D.J."/>
            <person name="Salamov A."/>
            <person name="Bork P."/>
            <person name="Lim W.A."/>
            <person name="Manning G."/>
            <person name="Miller W.T."/>
            <person name="McGinnis W."/>
            <person name="Shapiro H."/>
            <person name="Tjian R."/>
            <person name="Grigoriev I.V."/>
            <person name="Rokhsar D."/>
        </authorList>
    </citation>
    <scope>NUCLEOTIDE SEQUENCE [LARGE SCALE GENOMIC DNA]</scope>
    <source>
        <strain evidence="5">MX1 / ATCC 50154</strain>
    </source>
</reference>
<evidence type="ECO:0008006" key="6">
    <source>
        <dbReference type="Google" id="ProtNLM"/>
    </source>
</evidence>
<dbReference type="RefSeq" id="XP_001742726.1">
    <property type="nucleotide sequence ID" value="XM_001742674.1"/>
</dbReference>
<dbReference type="AlphaFoldDB" id="A9UQ05"/>